<feature type="chain" id="PRO_5018246570" description="Biotin-protein ligase N-terminal domain-containing protein" evidence="1">
    <location>
        <begin position="42"/>
        <end position="259"/>
    </location>
</feature>
<accession>A0A3M4AM13</accession>
<proteinExistence type="predicted"/>
<dbReference type="InterPro" id="IPR019197">
    <property type="entry name" value="Biotin-prot_ligase_N"/>
</dbReference>
<feature type="signal peptide" evidence="1">
    <location>
        <begin position="1"/>
        <end position="41"/>
    </location>
</feature>
<comment type="caution">
    <text evidence="3">The sequence shown here is derived from an EMBL/GenBank/DDBJ whole genome shotgun (WGS) entry which is preliminary data.</text>
</comment>
<dbReference type="PIRSF" id="PIRSF016642">
    <property type="entry name" value="UCP016642"/>
    <property type="match status" value="1"/>
</dbReference>
<name>A0A3M4AM13_PSEMA</name>
<dbReference type="AlphaFoldDB" id="A0A3M4AM13"/>
<dbReference type="InterPro" id="IPR015834">
    <property type="entry name" value="UCP016642"/>
</dbReference>
<sequence length="259" mass="27477">MIGAVVIGFALSLQESSVMSLRAVAATLFASALLLPSPAEAATPIAHVAIYRGPAGCDDCSENVAKGLHRLNPDYQIDYVGADEAIDITPKTLARYDLYVQPGGGQDIPGALRSLGDARSEAIRDYVANGGRYLGLCMGAYLADDSNLGLIPVDLDGEAGRPGFEVPDIADAAVQVTWDGKPDQVFFQDGPYFPNVAPFTAIATYRNGDVAAARYTFEKGVVILSGPHPEASAQWFENADIPLSKMPQGDLFGSLIRHF</sequence>
<feature type="domain" description="Biotin-protein ligase N-terminal" evidence="2">
    <location>
        <begin position="47"/>
        <end position="143"/>
    </location>
</feature>
<evidence type="ECO:0000256" key="1">
    <source>
        <dbReference type="SAM" id="SignalP"/>
    </source>
</evidence>
<reference evidence="3 4" key="1">
    <citation type="submission" date="2018-08" db="EMBL/GenBank/DDBJ databases">
        <title>Recombination of ecologically and evolutionarily significant loci maintains genetic cohesion in the Pseudomonas syringae species complex.</title>
        <authorList>
            <person name="Dillon M."/>
            <person name="Thakur S."/>
            <person name="Almeida R.N.D."/>
            <person name="Weir B.S."/>
            <person name="Guttman D.S."/>
        </authorList>
    </citation>
    <scope>NUCLEOTIDE SEQUENCE [LARGE SCALE GENOMIC DNA]</scope>
    <source>
        <strain evidence="3 4">ICMP 3555</strain>
    </source>
</reference>
<evidence type="ECO:0000259" key="2">
    <source>
        <dbReference type="Pfam" id="PF09825"/>
    </source>
</evidence>
<keyword evidence="1" id="KW-0732">Signal</keyword>
<dbReference type="Pfam" id="PF09825">
    <property type="entry name" value="BPL_N"/>
    <property type="match status" value="1"/>
</dbReference>
<gene>
    <name evidence="3" type="ORF">ALQ29_01967</name>
</gene>
<keyword evidence="4" id="KW-1185">Reference proteome</keyword>
<organism evidence="3 4">
    <name type="scientific">Pseudomonas marginalis pv. marginalis</name>
    <dbReference type="NCBI Taxonomy" id="97473"/>
    <lineage>
        <taxon>Bacteria</taxon>
        <taxon>Pseudomonadati</taxon>
        <taxon>Pseudomonadota</taxon>
        <taxon>Gammaproteobacteria</taxon>
        <taxon>Pseudomonadales</taxon>
        <taxon>Pseudomonadaceae</taxon>
        <taxon>Pseudomonas</taxon>
    </lineage>
</organism>
<protein>
    <recommendedName>
        <fullName evidence="2">Biotin-protein ligase N-terminal domain-containing protein</fullName>
    </recommendedName>
</protein>
<evidence type="ECO:0000313" key="3">
    <source>
        <dbReference type="EMBL" id="RMP07927.1"/>
    </source>
</evidence>
<evidence type="ECO:0000313" key="4">
    <source>
        <dbReference type="Proteomes" id="UP000276587"/>
    </source>
</evidence>
<dbReference type="InterPro" id="IPR029062">
    <property type="entry name" value="Class_I_gatase-like"/>
</dbReference>
<dbReference type="Gene3D" id="3.40.50.880">
    <property type="match status" value="1"/>
</dbReference>
<dbReference type="SUPFAM" id="SSF52317">
    <property type="entry name" value="Class I glutamine amidotransferase-like"/>
    <property type="match status" value="1"/>
</dbReference>
<dbReference type="EMBL" id="RBQF01000198">
    <property type="protein sequence ID" value="RMP07927.1"/>
    <property type="molecule type" value="Genomic_DNA"/>
</dbReference>
<dbReference type="Proteomes" id="UP000276587">
    <property type="component" value="Unassembled WGS sequence"/>
</dbReference>